<keyword evidence="5 6" id="KW-0472">Membrane</keyword>
<evidence type="ECO:0000256" key="2">
    <source>
        <dbReference type="ARBA" id="ARBA00022475"/>
    </source>
</evidence>
<feature type="transmembrane region" description="Helical" evidence="6">
    <location>
        <begin position="101"/>
        <end position="121"/>
    </location>
</feature>
<evidence type="ECO:0000256" key="4">
    <source>
        <dbReference type="ARBA" id="ARBA00022989"/>
    </source>
</evidence>
<sequence length="740" mass="85110">MNNQEIKKDNVFTKISKFFYEEENISARKKVFRSLWALTIGILIALLFIYLLGSNPLTIIRRMINIVSSNRHSTKFLITISMFIFSAIAVGIGFKSSMFNIGVPGQMMTSGLVSIIVLSYLNPVQNSIIEVSSPTLLAALLAGVASAMIVGFIAGILKAYLNINEVISTILLNWIIYFICFQLFQGIGESNFAVPNGTFNTPTSKEIIFSNPFFRSVSFGYIVLAITILFAIGMWFVLKKTSIGYKIKMTGVNKDASKYSGTNEKKLIVSVLSFSGALAGVAGFLWYLFAFKKMSIGVGPDAIGFDSIAISLIAQNSPLGSIFTGIFYGFITIGFEGVEVLNKQLNQEAIQMISGTIIYLAAISVVFAKFRPISKSVKYLLLLKSYYFLNNENEYYLYKTKLQEIKKLKSKYKDNREISEKLENDIKFLESFTQHLKSQHKDSGNLFKQEKEKYLNNINLLESEFAQDSNKNNDVKYLNKKSLIITQYADTLSKLYKERRISGFKAYWLIKKLLKSKYKISKKAINIANAENRPRWKELKNELKEDFFKKAEKNSSLSKLSFKEFFNSYNESVKLLEEKYKENSEDFQTDQQFLLEKNSLIDENIENLLNLYKNEQISIKKVNEISSKLLKEKQTLLNSMPDQEVDFNLINEEFSLKLNDITKYLNENKDLNKLNLYKEINDKKRLINRELTELGYYDNKILKEQHKSLIIEVKSDYKEYKNKVASEIQKRYKWLKMEVN</sequence>
<dbReference type="InterPro" id="IPR001851">
    <property type="entry name" value="ABC_transp_permease"/>
</dbReference>
<evidence type="ECO:0000313" key="8">
    <source>
        <dbReference type="Proteomes" id="UP001179842"/>
    </source>
</evidence>
<name>A0ABY8LUG9_9BACT</name>
<dbReference type="CDD" id="cd06580">
    <property type="entry name" value="TM_PBP1_transp_TpRbsC_like"/>
    <property type="match status" value="1"/>
</dbReference>
<organism evidence="7 8">
    <name type="scientific">Mesomycoplasma lagogenitalium</name>
    <dbReference type="NCBI Taxonomy" id="171286"/>
    <lineage>
        <taxon>Bacteria</taxon>
        <taxon>Bacillati</taxon>
        <taxon>Mycoplasmatota</taxon>
        <taxon>Mycoplasmoidales</taxon>
        <taxon>Metamycoplasmataceae</taxon>
        <taxon>Mesomycoplasma</taxon>
    </lineage>
</organism>
<feature type="transmembrane region" description="Helical" evidence="6">
    <location>
        <begin position="73"/>
        <end position="94"/>
    </location>
</feature>
<reference evidence="7" key="1">
    <citation type="submission" date="2023-04" db="EMBL/GenBank/DDBJ databases">
        <title>Completed genome of Mycoplasma lagogenitalium type strain 12MS.</title>
        <authorList>
            <person name="Spergser J."/>
        </authorList>
    </citation>
    <scope>NUCLEOTIDE SEQUENCE</scope>
    <source>
        <strain evidence="7">12MS</strain>
    </source>
</reference>
<feature type="transmembrane region" description="Helical" evidence="6">
    <location>
        <begin position="136"/>
        <end position="157"/>
    </location>
</feature>
<feature type="transmembrane region" description="Helical" evidence="6">
    <location>
        <begin position="219"/>
        <end position="238"/>
    </location>
</feature>
<evidence type="ECO:0000256" key="1">
    <source>
        <dbReference type="ARBA" id="ARBA00004651"/>
    </source>
</evidence>
<accession>A0ABY8LUG9</accession>
<feature type="transmembrane region" description="Helical" evidence="6">
    <location>
        <begin position="169"/>
        <end position="187"/>
    </location>
</feature>
<comment type="subcellular location">
    <subcellularLocation>
        <location evidence="1">Cell membrane</location>
        <topology evidence="1">Multi-pass membrane protein</topology>
    </subcellularLocation>
</comment>
<evidence type="ECO:0000313" key="7">
    <source>
        <dbReference type="EMBL" id="WGI36876.1"/>
    </source>
</evidence>
<dbReference type="EMBL" id="CP122979">
    <property type="protein sequence ID" value="WGI36876.1"/>
    <property type="molecule type" value="Genomic_DNA"/>
</dbReference>
<keyword evidence="8" id="KW-1185">Reference proteome</keyword>
<dbReference type="RefSeq" id="WP_280102179.1">
    <property type="nucleotide sequence ID" value="NZ_CP122979.1"/>
</dbReference>
<keyword evidence="4 6" id="KW-1133">Transmembrane helix</keyword>
<protein>
    <recommendedName>
        <fullName evidence="9">Sugar ABC transporter permease</fullName>
    </recommendedName>
</protein>
<feature type="transmembrane region" description="Helical" evidence="6">
    <location>
        <begin position="35"/>
        <end position="53"/>
    </location>
</feature>
<proteinExistence type="predicted"/>
<dbReference type="Pfam" id="PF02653">
    <property type="entry name" value="BPD_transp_2"/>
    <property type="match status" value="1"/>
</dbReference>
<keyword evidence="3 6" id="KW-0812">Transmembrane</keyword>
<dbReference type="PANTHER" id="PTHR47089">
    <property type="entry name" value="ABC TRANSPORTER, PERMEASE PROTEIN"/>
    <property type="match status" value="1"/>
</dbReference>
<dbReference type="Proteomes" id="UP001179842">
    <property type="component" value="Chromosome"/>
</dbReference>
<evidence type="ECO:0000256" key="6">
    <source>
        <dbReference type="SAM" id="Phobius"/>
    </source>
</evidence>
<keyword evidence="2" id="KW-1003">Cell membrane</keyword>
<evidence type="ECO:0000256" key="5">
    <source>
        <dbReference type="ARBA" id="ARBA00023136"/>
    </source>
</evidence>
<dbReference type="PANTHER" id="PTHR47089:SF1">
    <property type="entry name" value="GUANOSINE ABC TRANSPORTER PERMEASE PROTEIN NUPP"/>
    <property type="match status" value="1"/>
</dbReference>
<feature type="transmembrane region" description="Helical" evidence="6">
    <location>
        <begin position="349"/>
        <end position="368"/>
    </location>
</feature>
<gene>
    <name evidence="7" type="ORF">QEG99_01155</name>
</gene>
<feature type="transmembrane region" description="Helical" evidence="6">
    <location>
        <begin position="267"/>
        <end position="289"/>
    </location>
</feature>
<evidence type="ECO:0000256" key="3">
    <source>
        <dbReference type="ARBA" id="ARBA00022692"/>
    </source>
</evidence>
<evidence type="ECO:0008006" key="9">
    <source>
        <dbReference type="Google" id="ProtNLM"/>
    </source>
</evidence>